<keyword evidence="1" id="KW-1133">Transmembrane helix</keyword>
<keyword evidence="1" id="KW-0812">Transmembrane</keyword>
<keyword evidence="1" id="KW-0472">Membrane</keyword>
<evidence type="ECO:0000313" key="2">
    <source>
        <dbReference type="EnsemblPlants" id="OMERI08G15180.1"/>
    </source>
</evidence>
<protein>
    <submittedName>
        <fullName evidence="2">Uncharacterized protein</fullName>
    </submittedName>
</protein>
<evidence type="ECO:0000313" key="3">
    <source>
        <dbReference type="Proteomes" id="UP000008021"/>
    </source>
</evidence>
<dbReference type="Proteomes" id="UP000008021">
    <property type="component" value="Chromosome 8"/>
</dbReference>
<dbReference type="AlphaFoldDB" id="A0A0E0EMQ7"/>
<evidence type="ECO:0000256" key="1">
    <source>
        <dbReference type="SAM" id="Phobius"/>
    </source>
</evidence>
<dbReference type="Gramene" id="OMERI08G15180.1">
    <property type="protein sequence ID" value="OMERI08G15180.1"/>
    <property type="gene ID" value="OMERI08G15180"/>
</dbReference>
<reference evidence="2" key="2">
    <citation type="submission" date="2018-05" db="EMBL/GenBank/DDBJ databases">
        <title>OmerRS3 (Oryza meridionalis Reference Sequence Version 3).</title>
        <authorList>
            <person name="Zhang J."/>
            <person name="Kudrna D."/>
            <person name="Lee S."/>
            <person name="Talag J."/>
            <person name="Welchert J."/>
            <person name="Wing R.A."/>
        </authorList>
    </citation>
    <scope>NUCLEOTIDE SEQUENCE [LARGE SCALE GENOMIC DNA]</scope>
    <source>
        <strain evidence="2">cv. OR44</strain>
    </source>
</reference>
<name>A0A0E0EMQ7_9ORYZ</name>
<dbReference type="EnsemblPlants" id="OMERI08G15180.1">
    <property type="protein sequence ID" value="OMERI08G15180.1"/>
    <property type="gene ID" value="OMERI08G15180"/>
</dbReference>
<organism evidence="2">
    <name type="scientific">Oryza meridionalis</name>
    <dbReference type="NCBI Taxonomy" id="40149"/>
    <lineage>
        <taxon>Eukaryota</taxon>
        <taxon>Viridiplantae</taxon>
        <taxon>Streptophyta</taxon>
        <taxon>Embryophyta</taxon>
        <taxon>Tracheophyta</taxon>
        <taxon>Spermatophyta</taxon>
        <taxon>Magnoliopsida</taxon>
        <taxon>Liliopsida</taxon>
        <taxon>Poales</taxon>
        <taxon>Poaceae</taxon>
        <taxon>BOP clade</taxon>
        <taxon>Oryzoideae</taxon>
        <taxon>Oryzeae</taxon>
        <taxon>Oryzinae</taxon>
        <taxon>Oryza</taxon>
    </lineage>
</organism>
<keyword evidence="3" id="KW-1185">Reference proteome</keyword>
<reference evidence="2" key="1">
    <citation type="submission" date="2015-04" db="UniProtKB">
        <authorList>
            <consortium name="EnsemblPlants"/>
        </authorList>
    </citation>
    <scope>IDENTIFICATION</scope>
</reference>
<proteinExistence type="predicted"/>
<dbReference type="STRING" id="40149.A0A0E0EMQ7"/>
<feature type="transmembrane region" description="Helical" evidence="1">
    <location>
        <begin position="27"/>
        <end position="48"/>
    </location>
</feature>
<dbReference type="HOGENOM" id="CLU_150298_0_0_1"/>
<sequence>MVKRGGRSPSWPARPCWECCLHRRVGLVAASIVIVAGVILLLGVAWFVHRYRNQRKWSMKDAAGDKSRWVVTSFHKPEFNEEDILSCLDEEVVGVGRTPSSDSKKQATPTYSTSTGQYIMLDGNRAHIIKFPFILAHKETSSIS</sequence>
<accession>A0A0E0EMQ7</accession>